<proteinExistence type="predicted"/>
<protein>
    <recommendedName>
        <fullName evidence="2">Nuclear transport factor 2 family protein</fullName>
    </recommendedName>
</protein>
<dbReference type="Gene3D" id="3.10.450.50">
    <property type="match status" value="1"/>
</dbReference>
<evidence type="ECO:0008006" key="2">
    <source>
        <dbReference type="Google" id="ProtNLM"/>
    </source>
</evidence>
<sequence>MSLTLEVFDHHLGAFALGVDELLKDYDESSVIFTNSGHSRGLEEIRTFFSNFLDSLPDDFWNDFQVLEKEVMAEVAYLVWSAKPYVALATDTMLIRDGKIVTQTFTKF</sequence>
<name>Q8GNT1_ACIJO</name>
<evidence type="ECO:0000313" key="1">
    <source>
        <dbReference type="EMBL" id="AAN45860.1"/>
    </source>
</evidence>
<dbReference type="EMBL" id="AF489107">
    <property type="protein sequence ID" value="AAN45860.1"/>
    <property type="molecule type" value="Genomic_DNA"/>
</dbReference>
<dbReference type="SUPFAM" id="SSF54427">
    <property type="entry name" value="NTF2-like"/>
    <property type="match status" value="1"/>
</dbReference>
<dbReference type="AlphaFoldDB" id="Q8GNT1"/>
<organism evidence="1">
    <name type="scientific">Acinetobacter johnsonii</name>
    <dbReference type="NCBI Taxonomy" id="40214"/>
    <lineage>
        <taxon>Bacteria</taxon>
        <taxon>Pseudomonadati</taxon>
        <taxon>Pseudomonadota</taxon>
        <taxon>Gammaproteobacteria</taxon>
        <taxon>Moraxellales</taxon>
        <taxon>Moraxellaceae</taxon>
        <taxon>Acinetobacter</taxon>
    </lineage>
</organism>
<accession>Q8GNT1</accession>
<dbReference type="InterPro" id="IPR032710">
    <property type="entry name" value="NTF2-like_dom_sf"/>
</dbReference>
<reference evidence="1" key="1">
    <citation type="journal article" date="2003" name="Biochem. J.">
        <title>Acetylacetone-cleaving enzyme Dke1: a novel C-C-bond-cleaving enzyme from Acinetobacter johnsonii.</title>
        <authorList>
            <person name="Straganz G.D."/>
            <person name="Glieder A."/>
            <person name="Brecker L."/>
            <person name="Ribbons D.W."/>
            <person name="Steiner W."/>
        </authorList>
    </citation>
    <scope>NUCLEOTIDE SEQUENCE</scope>
</reference>